<evidence type="ECO:0000313" key="1">
    <source>
        <dbReference type="EMBL" id="KKM69598.1"/>
    </source>
</evidence>
<protein>
    <submittedName>
        <fullName evidence="1">Uncharacterized protein</fullName>
    </submittedName>
</protein>
<name>A0A0F9JJ18_9ZZZZ</name>
<sequence>MGGKPRPLRQKACRQLRRPTCLHCGAHPPEVMKGVFLMTGWMYTMDHDKKWPYYVCPRPTCRRAGVTLVEHR</sequence>
<comment type="caution">
    <text evidence="1">The sequence shown here is derived from an EMBL/GenBank/DDBJ whole genome shotgun (WGS) entry which is preliminary data.</text>
</comment>
<dbReference type="EMBL" id="LAZR01009961">
    <property type="protein sequence ID" value="KKM69598.1"/>
    <property type="molecule type" value="Genomic_DNA"/>
</dbReference>
<organism evidence="1">
    <name type="scientific">marine sediment metagenome</name>
    <dbReference type="NCBI Taxonomy" id="412755"/>
    <lineage>
        <taxon>unclassified sequences</taxon>
        <taxon>metagenomes</taxon>
        <taxon>ecological metagenomes</taxon>
    </lineage>
</organism>
<reference evidence="1" key="1">
    <citation type="journal article" date="2015" name="Nature">
        <title>Complex archaea that bridge the gap between prokaryotes and eukaryotes.</title>
        <authorList>
            <person name="Spang A."/>
            <person name="Saw J.H."/>
            <person name="Jorgensen S.L."/>
            <person name="Zaremba-Niedzwiedzka K."/>
            <person name="Martijn J."/>
            <person name="Lind A.E."/>
            <person name="van Eijk R."/>
            <person name="Schleper C."/>
            <person name="Guy L."/>
            <person name="Ettema T.J."/>
        </authorList>
    </citation>
    <scope>NUCLEOTIDE SEQUENCE</scope>
</reference>
<accession>A0A0F9JJ18</accession>
<dbReference type="AlphaFoldDB" id="A0A0F9JJ18"/>
<proteinExistence type="predicted"/>
<gene>
    <name evidence="1" type="ORF">LCGC14_1449110</name>
</gene>